<dbReference type="InterPro" id="IPR013783">
    <property type="entry name" value="Ig-like_fold"/>
</dbReference>
<dbReference type="Gene3D" id="2.60.40.10">
    <property type="entry name" value="Immunoglobulins"/>
    <property type="match status" value="1"/>
</dbReference>
<protein>
    <submittedName>
        <fullName evidence="7">Glycoside hydrolase family 2</fullName>
    </submittedName>
</protein>
<dbReference type="PANTHER" id="PTHR42732">
    <property type="entry name" value="BETA-GALACTOSIDASE"/>
    <property type="match status" value="1"/>
</dbReference>
<dbReference type="InterPro" id="IPR006101">
    <property type="entry name" value="Glyco_hydro_2"/>
</dbReference>
<keyword evidence="3" id="KW-0326">Glycosidase</keyword>
<evidence type="ECO:0000313" key="7">
    <source>
        <dbReference type="EMBL" id="HDX32521.1"/>
    </source>
</evidence>
<gene>
    <name evidence="7" type="ORF">ENQ20_13690</name>
</gene>
<evidence type="ECO:0000256" key="2">
    <source>
        <dbReference type="ARBA" id="ARBA00022801"/>
    </source>
</evidence>
<dbReference type="PANTHER" id="PTHR42732:SF2">
    <property type="entry name" value="BETA-MANNOSIDASE"/>
    <property type="match status" value="1"/>
</dbReference>
<evidence type="ECO:0000259" key="5">
    <source>
        <dbReference type="Pfam" id="PF02836"/>
    </source>
</evidence>
<dbReference type="AlphaFoldDB" id="A0A7C1JIU8"/>
<reference evidence="7" key="1">
    <citation type="journal article" date="2020" name="mSystems">
        <title>Genome- and Community-Level Interaction Insights into Carbon Utilization and Element Cycling Functions of Hydrothermarchaeota in Hydrothermal Sediment.</title>
        <authorList>
            <person name="Zhou Z."/>
            <person name="Liu Y."/>
            <person name="Xu W."/>
            <person name="Pan J."/>
            <person name="Luo Z.H."/>
            <person name="Li M."/>
        </authorList>
    </citation>
    <scope>NUCLEOTIDE SEQUENCE [LARGE SCALE GENOMIC DNA]</scope>
    <source>
        <strain evidence="7">SpSt-289</strain>
    </source>
</reference>
<sequence length="885" mass="98905">MTNQSLKISLDGLWDFQIDPNGAEDVASIQTWRTARVPAPWQAQFDDLRHYSGVAWYRRRFDWQDDLAGKAAILHFGAVDYHAVVWLNGQRIGEHEGGYLPFEFDVAAALRKGENVLVVRVADPDDDRSRFPKFPFSEIPHGKQSWYGPIGGLWQSVWLEVRPALHLVRLRLTPLPAEQVIEIQALLSAALPASAEVRVAVRAPDGRRVAETALDATGTGRVVLNEAPLLWSPETPYLYTVEAAIMLDGAVHHRLAATCGFRTVEAKNGRIYLNGKPIYLRGALDQAYYPETIYTPPSLEFLEDQARKAKALGLNCLRTHIKIEDPRYYEVADRLGLLIWTEIPNWVLLTEAADRRIKETFRAMVERDWNHPSIIAWTLVNENWGTDLPRNPEHRRWLADFYHYAKTVDPTRLIVDNSACCDNFHVAGDIEDFHHYRAIPDHAAEWDAWVADFASRANDWVWAQDYLHERKADLPLLVSEFGNWGLPDPATIQEKGREPWWFETGHEWGEGIVYPHAMPLRFHDYGLEAVFGSFQAFIQASQVHMARSLHYEITTMRLHPSIAGYVITEFTDVHWECNGLLTMQRQVKQGLEAILAPLNQENVVALRPLRWSGCPGDVVPVEVRCLGVDGERSDGVIVWHIGGQSGQLEAPGGIVQVPLTAPGMEKLEVRWLGGDGREIAVNAVELACVSPPRAEQKVCVVDDPTLAEPLRRLGYRVHEGLSEAADAILVARRYTSTLERAVQGGAHLLLLAEEGSGEGPDGVRLPAGALVARKGTHWQGDWATSFAWIKKQGPFAALPGSPLLEMEYAAIMPDFVIAGLPSWAYRTHSWAGLALGWIHRPASLLAELPYGRGRMGITTFKLNAHTLAEDVVAQTVLAGALQLLS</sequence>
<evidence type="ECO:0000256" key="1">
    <source>
        <dbReference type="ARBA" id="ARBA00007401"/>
    </source>
</evidence>
<dbReference type="GO" id="GO:0005975">
    <property type="term" value="P:carbohydrate metabolic process"/>
    <property type="evidence" value="ECO:0007669"/>
    <property type="project" value="InterPro"/>
</dbReference>
<dbReference type="InterPro" id="IPR036156">
    <property type="entry name" value="Beta-gal/glucu_dom_sf"/>
</dbReference>
<name>A0A7C1JIU8_9CHLR</name>
<dbReference type="InterPro" id="IPR006103">
    <property type="entry name" value="Glyco_hydro_2_cat"/>
</dbReference>
<dbReference type="SUPFAM" id="SSF49303">
    <property type="entry name" value="beta-Galactosidase/glucuronidase domain"/>
    <property type="match status" value="1"/>
</dbReference>
<dbReference type="InterPro" id="IPR051913">
    <property type="entry name" value="GH2_Domain-Containing"/>
</dbReference>
<organism evidence="7">
    <name type="scientific">Caldilinea aerophila</name>
    <dbReference type="NCBI Taxonomy" id="133453"/>
    <lineage>
        <taxon>Bacteria</taxon>
        <taxon>Bacillati</taxon>
        <taxon>Chloroflexota</taxon>
        <taxon>Caldilineae</taxon>
        <taxon>Caldilineales</taxon>
        <taxon>Caldilineaceae</taxon>
        <taxon>Caldilinea</taxon>
    </lineage>
</organism>
<comment type="similarity">
    <text evidence="1">Belongs to the glycosyl hydrolase 2 family.</text>
</comment>
<comment type="caution">
    <text evidence="7">The sequence shown here is derived from an EMBL/GenBank/DDBJ whole genome shotgun (WGS) entry which is preliminary data.</text>
</comment>
<feature type="domain" description="Glycoside hydrolase family 2 immunoglobulin-like beta-sandwich" evidence="4">
    <location>
        <begin position="182"/>
        <end position="262"/>
    </location>
</feature>
<feature type="domain" description="Glycoside hydrolase family 2 catalytic" evidence="5">
    <location>
        <begin position="264"/>
        <end position="482"/>
    </location>
</feature>
<proteinExistence type="inferred from homology"/>
<keyword evidence="2 7" id="KW-0378">Hydrolase</keyword>
<evidence type="ECO:0000259" key="6">
    <source>
        <dbReference type="Pfam" id="PF02837"/>
    </source>
</evidence>
<dbReference type="Gene3D" id="3.20.20.80">
    <property type="entry name" value="Glycosidases"/>
    <property type="match status" value="1"/>
</dbReference>
<dbReference type="SUPFAM" id="SSF51445">
    <property type="entry name" value="(Trans)glycosidases"/>
    <property type="match status" value="1"/>
</dbReference>
<evidence type="ECO:0000256" key="3">
    <source>
        <dbReference type="ARBA" id="ARBA00023295"/>
    </source>
</evidence>
<dbReference type="Pfam" id="PF02836">
    <property type="entry name" value="Glyco_hydro_2_C"/>
    <property type="match status" value="1"/>
</dbReference>
<dbReference type="InterPro" id="IPR017853">
    <property type="entry name" value="GH"/>
</dbReference>
<dbReference type="GO" id="GO:0004553">
    <property type="term" value="F:hydrolase activity, hydrolyzing O-glycosyl compounds"/>
    <property type="evidence" value="ECO:0007669"/>
    <property type="project" value="InterPro"/>
</dbReference>
<dbReference type="SUPFAM" id="SSF49785">
    <property type="entry name" value="Galactose-binding domain-like"/>
    <property type="match status" value="1"/>
</dbReference>
<dbReference type="Pfam" id="PF02837">
    <property type="entry name" value="Glyco_hydro_2_N"/>
    <property type="match status" value="1"/>
</dbReference>
<dbReference type="Pfam" id="PF00703">
    <property type="entry name" value="Glyco_hydro_2"/>
    <property type="match status" value="1"/>
</dbReference>
<evidence type="ECO:0000259" key="4">
    <source>
        <dbReference type="Pfam" id="PF00703"/>
    </source>
</evidence>
<dbReference type="InterPro" id="IPR008979">
    <property type="entry name" value="Galactose-bd-like_sf"/>
</dbReference>
<accession>A0A7C1JIU8</accession>
<dbReference type="PRINTS" id="PR00132">
    <property type="entry name" value="GLHYDRLASE2"/>
</dbReference>
<dbReference type="InterPro" id="IPR006102">
    <property type="entry name" value="Ig-like_GH2"/>
</dbReference>
<feature type="domain" description="Glycosyl hydrolases family 2 sugar binding" evidence="6">
    <location>
        <begin position="10"/>
        <end position="122"/>
    </location>
</feature>
<dbReference type="InterPro" id="IPR006104">
    <property type="entry name" value="Glyco_hydro_2_N"/>
</dbReference>
<dbReference type="Gene3D" id="2.60.120.260">
    <property type="entry name" value="Galactose-binding domain-like"/>
    <property type="match status" value="1"/>
</dbReference>
<dbReference type="EMBL" id="DSMG01000139">
    <property type="protein sequence ID" value="HDX32521.1"/>
    <property type="molecule type" value="Genomic_DNA"/>
</dbReference>